<protein>
    <recommendedName>
        <fullName evidence="4">AAA+ ATPase domain-containing protein</fullName>
    </recommendedName>
</protein>
<dbReference type="SMART" id="SM00382">
    <property type="entry name" value="AAA"/>
    <property type="match status" value="1"/>
</dbReference>
<evidence type="ECO:0000259" key="4">
    <source>
        <dbReference type="SMART" id="SM00382"/>
    </source>
</evidence>
<dbReference type="CDD" id="cd01129">
    <property type="entry name" value="PulE-GspE-like"/>
    <property type="match status" value="1"/>
</dbReference>
<dbReference type="InterPro" id="IPR003593">
    <property type="entry name" value="AAA+_ATPase"/>
</dbReference>
<dbReference type="EMBL" id="MFZS01000036">
    <property type="protein sequence ID" value="OGK28588.1"/>
    <property type="molecule type" value="Genomic_DNA"/>
</dbReference>
<accession>A0A1F7HBL4</accession>
<dbReference type="PANTHER" id="PTHR30258:SF1">
    <property type="entry name" value="PROTEIN TRANSPORT PROTEIN HOFB HOMOLOG"/>
    <property type="match status" value="1"/>
</dbReference>
<dbReference type="GO" id="GO:0016887">
    <property type="term" value="F:ATP hydrolysis activity"/>
    <property type="evidence" value="ECO:0007669"/>
    <property type="project" value="TreeGrafter"/>
</dbReference>
<reference evidence="5 6" key="1">
    <citation type="journal article" date="2016" name="Nat. Commun.">
        <title>Thousands of microbial genomes shed light on interconnected biogeochemical processes in an aquifer system.</title>
        <authorList>
            <person name="Anantharaman K."/>
            <person name="Brown C.T."/>
            <person name="Hug L.A."/>
            <person name="Sharon I."/>
            <person name="Castelle C.J."/>
            <person name="Probst A.J."/>
            <person name="Thomas B.C."/>
            <person name="Singh A."/>
            <person name="Wilkins M.J."/>
            <person name="Karaoz U."/>
            <person name="Brodie E.L."/>
            <person name="Williams K.H."/>
            <person name="Hubbard S.S."/>
            <person name="Banfield J.F."/>
        </authorList>
    </citation>
    <scope>NUCLEOTIDE SEQUENCE [LARGE SCALE GENOMIC DNA]</scope>
</reference>
<dbReference type="AlphaFoldDB" id="A0A1F7HBL4"/>
<proteinExistence type="inferred from homology"/>
<dbReference type="Gene3D" id="3.40.50.300">
    <property type="entry name" value="P-loop containing nucleotide triphosphate hydrolases"/>
    <property type="match status" value="1"/>
</dbReference>
<gene>
    <name evidence="5" type="ORF">A3D06_01885</name>
</gene>
<organism evidence="5 6">
    <name type="scientific">Candidatus Roizmanbacteria bacterium RIFCSPHIGHO2_02_FULL_40_9</name>
    <dbReference type="NCBI Taxonomy" id="1802042"/>
    <lineage>
        <taxon>Bacteria</taxon>
        <taxon>Candidatus Roizmaniibacteriota</taxon>
    </lineage>
</organism>
<dbReference type="InterPro" id="IPR027417">
    <property type="entry name" value="P-loop_NTPase"/>
</dbReference>
<keyword evidence="2" id="KW-0547">Nucleotide-binding</keyword>
<dbReference type="Pfam" id="PF05157">
    <property type="entry name" value="MshEN"/>
    <property type="match status" value="1"/>
</dbReference>
<dbReference type="InterPro" id="IPR007831">
    <property type="entry name" value="T2SS_GspE_N"/>
</dbReference>
<comment type="similarity">
    <text evidence="1">Belongs to the GSP E family.</text>
</comment>
<keyword evidence="3" id="KW-0067">ATP-binding</keyword>
<evidence type="ECO:0000313" key="5">
    <source>
        <dbReference type="EMBL" id="OGK28588.1"/>
    </source>
</evidence>
<dbReference type="Pfam" id="PF00437">
    <property type="entry name" value="T2SSE"/>
    <property type="match status" value="1"/>
</dbReference>
<evidence type="ECO:0000313" key="6">
    <source>
        <dbReference type="Proteomes" id="UP000177027"/>
    </source>
</evidence>
<dbReference type="Gene3D" id="3.30.300.160">
    <property type="entry name" value="Type II secretion system, protein E, N-terminal domain"/>
    <property type="match status" value="1"/>
</dbReference>
<dbReference type="InterPro" id="IPR001482">
    <property type="entry name" value="T2SS/T4SS_dom"/>
</dbReference>
<evidence type="ECO:0000256" key="3">
    <source>
        <dbReference type="ARBA" id="ARBA00022840"/>
    </source>
</evidence>
<dbReference type="Gene3D" id="3.30.450.90">
    <property type="match status" value="1"/>
</dbReference>
<name>A0A1F7HBL4_9BACT</name>
<dbReference type="SUPFAM" id="SSF160246">
    <property type="entry name" value="EspE N-terminal domain-like"/>
    <property type="match status" value="1"/>
</dbReference>
<feature type="domain" description="AAA+ ATPase" evidence="4">
    <location>
        <begin position="313"/>
        <end position="434"/>
    </location>
</feature>
<dbReference type="PANTHER" id="PTHR30258">
    <property type="entry name" value="TYPE II SECRETION SYSTEM PROTEIN GSPE-RELATED"/>
    <property type="match status" value="1"/>
</dbReference>
<dbReference type="InterPro" id="IPR037257">
    <property type="entry name" value="T2SS_E_N_sf"/>
</dbReference>
<dbReference type="GO" id="GO:0005886">
    <property type="term" value="C:plasma membrane"/>
    <property type="evidence" value="ECO:0007669"/>
    <property type="project" value="TreeGrafter"/>
</dbReference>
<sequence length="570" mass="63169">MTLPTKQFLNILLDQHAISADQAEKFEVDSLQKNLPIDEYLISNSAVNQDIILKTKAEVLGISWITGATMPTAPQALALVPESIARKYSLIPFELNEKENSLKVAMADPFDVQTIGFLQKKTGKRIIPSLILKEDVTKSIDVAYAQNMSPNITEALREFEPAVKTVQADQIEEIIKEAPIAKIVKTILEYAIKGRASDVHIEPQESRTRVRYRIDGILQEKLALPRTIHESLVSRIKILSGLKIDERRAPQDGRFNFKMGEEEVDLRVSSLPTVNGEKIVMRLLKKTGGIPSLTDLGLRGPQLKIVDEAMHRPYGIILVTGPTGSGKSTTLYSVLNLLNKPSVNIVTLEDPVEYQLKGVNQVQVNPQAGLTFATGLRSFLRQDPNIILVGEIRDKETTQLAIQAALTGHIVFSTLHTNDASTAIPRLIDLGAEPFLIASVLNVVVAQRIVRRIADEAKTPYQPTPEVVQNIQNTLGDLLPNQYKQDPSSIKLYKKPDTAGDTGYYGRVGIFEVLRISRTVNRLIIKNSTANEIFETAKQEGLTTMKQDGYLKALDGMTSIEEVLRVAEDQ</sequence>
<evidence type="ECO:0000256" key="1">
    <source>
        <dbReference type="ARBA" id="ARBA00006611"/>
    </source>
</evidence>
<dbReference type="SUPFAM" id="SSF52540">
    <property type="entry name" value="P-loop containing nucleoside triphosphate hydrolases"/>
    <property type="match status" value="1"/>
</dbReference>
<comment type="caution">
    <text evidence="5">The sequence shown here is derived from an EMBL/GenBank/DDBJ whole genome shotgun (WGS) entry which is preliminary data.</text>
</comment>
<dbReference type="FunFam" id="3.30.450.90:FF:000001">
    <property type="entry name" value="Type II secretion system ATPase GspE"/>
    <property type="match status" value="1"/>
</dbReference>
<dbReference type="GO" id="GO:0005524">
    <property type="term" value="F:ATP binding"/>
    <property type="evidence" value="ECO:0007669"/>
    <property type="project" value="UniProtKB-KW"/>
</dbReference>
<dbReference type="Proteomes" id="UP000177027">
    <property type="component" value="Unassembled WGS sequence"/>
</dbReference>
<evidence type="ECO:0000256" key="2">
    <source>
        <dbReference type="ARBA" id="ARBA00022741"/>
    </source>
</evidence>